<gene>
    <name evidence="6" type="ORF">PC110_g1792</name>
    <name evidence="1" type="ORF">PC113_g6218</name>
    <name evidence="2" type="ORF">PC115_g5189</name>
    <name evidence="3" type="ORF">PC117_g5933</name>
    <name evidence="4" type="ORF">PC118_g5310</name>
    <name evidence="5" type="ORF">PC129_g4072</name>
</gene>
<dbReference type="Proteomes" id="UP000697107">
    <property type="component" value="Unassembled WGS sequence"/>
</dbReference>
<reference evidence="1" key="2">
    <citation type="submission" date="2018-10" db="EMBL/GenBank/DDBJ databases">
        <title>Effector identification in a new, highly contiguous assembly of the strawberry crown rot pathogen Phytophthora cactorum.</title>
        <authorList>
            <person name="Armitage A.D."/>
            <person name="Nellist C.F."/>
            <person name="Bates H."/>
            <person name="Vickerstaff R.J."/>
            <person name="Harrison R.J."/>
        </authorList>
    </citation>
    <scope>NUCLEOTIDE SEQUENCE</scope>
    <source>
        <strain evidence="1">15-7</strain>
        <strain evidence="2">4032</strain>
        <strain evidence="3">4040</strain>
        <strain evidence="4">P415</strain>
        <strain evidence="5">P421</strain>
    </source>
</reference>
<name>A0A329SYM9_9STRA</name>
<dbReference type="Proteomes" id="UP000736787">
    <property type="component" value="Unassembled WGS sequence"/>
</dbReference>
<dbReference type="EMBL" id="RCML01000108">
    <property type="protein sequence ID" value="KAG2991029.1"/>
    <property type="molecule type" value="Genomic_DNA"/>
</dbReference>
<sequence>MDHASISKHDIARFMLSEDESTQAKELLEMLFDFQEVTKALQDPTLTLAGVRRAFD</sequence>
<protein>
    <submittedName>
        <fullName evidence="6">Uncharacterized protein</fullName>
    </submittedName>
</protein>
<dbReference type="AlphaFoldDB" id="A0A329SYM9"/>
<dbReference type="EMBL" id="RCMK01000108">
    <property type="protein sequence ID" value="KAG2948572.1"/>
    <property type="molecule type" value="Genomic_DNA"/>
</dbReference>
<dbReference type="EMBL" id="MJFZ01000021">
    <property type="protein sequence ID" value="RAW42007.1"/>
    <property type="molecule type" value="Genomic_DNA"/>
</dbReference>
<dbReference type="EMBL" id="RCMV01000087">
    <property type="protein sequence ID" value="KAG3225299.1"/>
    <property type="molecule type" value="Genomic_DNA"/>
</dbReference>
<evidence type="ECO:0000313" key="5">
    <source>
        <dbReference type="EMBL" id="KAG3225299.1"/>
    </source>
</evidence>
<dbReference type="Proteomes" id="UP000251314">
    <property type="component" value="Unassembled WGS sequence"/>
</dbReference>
<dbReference type="Proteomes" id="UP000774804">
    <property type="component" value="Unassembled WGS sequence"/>
</dbReference>
<accession>A0A329SYM9</accession>
<dbReference type="EMBL" id="RCMG01000126">
    <property type="protein sequence ID" value="KAG2862538.1"/>
    <property type="molecule type" value="Genomic_DNA"/>
</dbReference>
<dbReference type="OrthoDB" id="10348242at2759"/>
<reference evidence="6 7" key="1">
    <citation type="submission" date="2018-01" db="EMBL/GenBank/DDBJ databases">
        <title>Draft genome of the strawberry crown rot pathogen Phytophthora cactorum.</title>
        <authorList>
            <person name="Armitage A.D."/>
            <person name="Lysoe E."/>
            <person name="Nellist C.F."/>
            <person name="Harrison R.J."/>
            <person name="Brurberg M.B."/>
        </authorList>
    </citation>
    <scope>NUCLEOTIDE SEQUENCE [LARGE SCALE GENOMIC DNA]</scope>
    <source>
        <strain evidence="6 7">10300</strain>
    </source>
</reference>
<proteinExistence type="predicted"/>
<dbReference type="Proteomes" id="UP000760860">
    <property type="component" value="Unassembled WGS sequence"/>
</dbReference>
<organism evidence="6 7">
    <name type="scientific">Phytophthora cactorum</name>
    <dbReference type="NCBI Taxonomy" id="29920"/>
    <lineage>
        <taxon>Eukaryota</taxon>
        <taxon>Sar</taxon>
        <taxon>Stramenopiles</taxon>
        <taxon>Oomycota</taxon>
        <taxon>Peronosporomycetes</taxon>
        <taxon>Peronosporales</taxon>
        <taxon>Peronosporaceae</taxon>
        <taxon>Phytophthora</taxon>
    </lineage>
</organism>
<dbReference type="EMBL" id="RCMI01000105">
    <property type="protein sequence ID" value="KAG2934335.1"/>
    <property type="molecule type" value="Genomic_DNA"/>
</dbReference>
<dbReference type="VEuPathDB" id="FungiDB:PC110_g1792"/>
<keyword evidence="7" id="KW-1185">Reference proteome</keyword>
<evidence type="ECO:0000313" key="1">
    <source>
        <dbReference type="EMBL" id="KAG2862538.1"/>
    </source>
</evidence>
<evidence type="ECO:0000313" key="7">
    <source>
        <dbReference type="Proteomes" id="UP000251314"/>
    </source>
</evidence>
<dbReference type="Proteomes" id="UP000735874">
    <property type="component" value="Unassembled WGS sequence"/>
</dbReference>
<evidence type="ECO:0000313" key="6">
    <source>
        <dbReference type="EMBL" id="RAW42007.1"/>
    </source>
</evidence>
<evidence type="ECO:0000313" key="4">
    <source>
        <dbReference type="EMBL" id="KAG2991029.1"/>
    </source>
</evidence>
<evidence type="ECO:0000313" key="2">
    <source>
        <dbReference type="EMBL" id="KAG2934335.1"/>
    </source>
</evidence>
<evidence type="ECO:0000313" key="3">
    <source>
        <dbReference type="EMBL" id="KAG2948572.1"/>
    </source>
</evidence>
<comment type="caution">
    <text evidence="6">The sequence shown here is derived from an EMBL/GenBank/DDBJ whole genome shotgun (WGS) entry which is preliminary data.</text>
</comment>